<dbReference type="InterPro" id="IPR017853">
    <property type="entry name" value="GH"/>
</dbReference>
<dbReference type="SUPFAM" id="SSF51445">
    <property type="entry name" value="(Trans)glycosidases"/>
    <property type="match status" value="1"/>
</dbReference>
<proteinExistence type="predicted"/>
<dbReference type="Pfam" id="PF14587">
    <property type="entry name" value="Glyco_hydr_30_2"/>
    <property type="match status" value="1"/>
</dbReference>
<reference evidence="2 3" key="1">
    <citation type="submission" date="2022-04" db="EMBL/GenBank/DDBJ databases">
        <title>Spirosoma sp. strain RP8 genome sequencing and assembly.</title>
        <authorList>
            <person name="Jung Y."/>
        </authorList>
    </citation>
    <scope>NUCLEOTIDE SEQUENCE [LARGE SCALE GENOMIC DNA]</scope>
    <source>
        <strain evidence="2 3">RP8</strain>
    </source>
</reference>
<comment type="caution">
    <text evidence="2">The sequence shown here is derived from an EMBL/GenBank/DDBJ whole genome shotgun (WGS) entry which is preliminary data.</text>
</comment>
<evidence type="ECO:0000313" key="2">
    <source>
        <dbReference type="EMBL" id="MCK8495452.1"/>
    </source>
</evidence>
<accession>A0ABT0HTD8</accession>
<feature type="domain" description="Endo-beta-1,6-galactanase-like" evidence="1">
    <location>
        <begin position="34"/>
        <end position="392"/>
    </location>
</feature>
<dbReference type="PANTHER" id="PTHR42767">
    <property type="entry name" value="ENDO-BETA-1,6-GALACTANASE"/>
    <property type="match status" value="1"/>
</dbReference>
<evidence type="ECO:0000259" key="1">
    <source>
        <dbReference type="Pfam" id="PF14587"/>
    </source>
</evidence>
<dbReference type="InterPro" id="IPR039743">
    <property type="entry name" value="6GAL/EXGAL"/>
</dbReference>
<dbReference type="InterPro" id="IPR013780">
    <property type="entry name" value="Glyco_hydro_b"/>
</dbReference>
<dbReference type="Gene3D" id="2.60.40.1180">
    <property type="entry name" value="Golgi alpha-mannosidase II"/>
    <property type="match status" value="1"/>
</dbReference>
<keyword evidence="3" id="KW-1185">Reference proteome</keyword>
<sequence>MNKLFLYGVVYLLSCSSQIGPFPIPQAQPKPNVEAIVSLASEYQTIHSFGASDCWSAKFIGKWADEAKKNQIADLLFSTDTLTNGQPKGIGLSLWRMNIGAGSYEQGEASNISDEWRREECFQNASGQYDWSKQAGSQWFLAAAQKRGVPYTLGFSISPPVHMTQNGKAFSPGGNSLNIKPDRLNDYASFMADVSEHFGFTYLSPINEPQWDWKAGNNGKASQEGTPAQNSDIIRLTKALSDRLSAKQSKTMVITGETAQLDYLYEKAESGRGSQLTQLFGAGVALSSLPNVAPVMSYHSYFTTCDDANLVTTRQKAFVTAGQIGKPTLWQSEFGILGDICGKYNGYPRNTGIDYGLYVAKVIHNDLTVSNVASWQWWLAINPYNYSDGLVYVNGPDGQFNDPNNARQSGLVVDSKQLWAFGNFSRFVRPSMKRIDIKLDTNVSPIEQAGSYMLSAYKDEAAKKIVIVSINMTETPITLPLSGISVKANQFISYTTDRDRNLTKATVASNTLQLSPKSVITFVGSYN</sequence>
<gene>
    <name evidence="2" type="ORF">M0L20_26540</name>
</gene>
<protein>
    <recommendedName>
        <fullName evidence="1">Endo-beta-1,6-galactanase-like domain-containing protein</fullName>
    </recommendedName>
</protein>
<dbReference type="SUPFAM" id="SSF51011">
    <property type="entry name" value="Glycosyl hydrolase domain"/>
    <property type="match status" value="1"/>
</dbReference>
<dbReference type="PANTHER" id="PTHR42767:SF1">
    <property type="entry name" value="ENDO-BETA-1,6-GALACTANASE-LIKE DOMAIN-CONTAINING PROTEIN"/>
    <property type="match status" value="1"/>
</dbReference>
<dbReference type="Proteomes" id="UP001202180">
    <property type="component" value="Unassembled WGS sequence"/>
</dbReference>
<dbReference type="InterPro" id="IPR039514">
    <property type="entry name" value="6GAL-like"/>
</dbReference>
<name>A0ABT0HTD8_9BACT</name>
<evidence type="ECO:0000313" key="3">
    <source>
        <dbReference type="Proteomes" id="UP001202180"/>
    </source>
</evidence>
<dbReference type="RefSeq" id="WP_248480238.1">
    <property type="nucleotide sequence ID" value="NZ_JALPRF010000008.1"/>
</dbReference>
<dbReference type="Gene3D" id="3.20.20.80">
    <property type="entry name" value="Glycosidases"/>
    <property type="match status" value="1"/>
</dbReference>
<organism evidence="2 3">
    <name type="scientific">Spirosoma liriopis</name>
    <dbReference type="NCBI Taxonomy" id="2937440"/>
    <lineage>
        <taxon>Bacteria</taxon>
        <taxon>Pseudomonadati</taxon>
        <taxon>Bacteroidota</taxon>
        <taxon>Cytophagia</taxon>
        <taxon>Cytophagales</taxon>
        <taxon>Cytophagaceae</taxon>
        <taxon>Spirosoma</taxon>
    </lineage>
</organism>
<dbReference type="EMBL" id="JALPRF010000008">
    <property type="protein sequence ID" value="MCK8495452.1"/>
    <property type="molecule type" value="Genomic_DNA"/>
</dbReference>